<dbReference type="InterPro" id="IPR036291">
    <property type="entry name" value="NAD(P)-bd_dom_sf"/>
</dbReference>
<accession>A0ABZ2Q3B7</accession>
<dbReference type="SUPFAM" id="SSF51735">
    <property type="entry name" value="NAD(P)-binding Rossmann-fold domains"/>
    <property type="match status" value="1"/>
</dbReference>
<evidence type="ECO:0000259" key="2">
    <source>
        <dbReference type="Pfam" id="PF03807"/>
    </source>
</evidence>
<dbReference type="PANTHER" id="PTHR14239">
    <property type="entry name" value="DUDULIN-RELATED"/>
    <property type="match status" value="1"/>
</dbReference>
<dbReference type="Gene3D" id="3.40.50.720">
    <property type="entry name" value="NAD(P)-binding Rossmann-like Domain"/>
    <property type="match status" value="1"/>
</dbReference>
<name>A0ABZ2Q3B7_9FLAO</name>
<evidence type="ECO:0000313" key="3">
    <source>
        <dbReference type="EMBL" id="WXK48903.1"/>
    </source>
</evidence>
<dbReference type="InterPro" id="IPR051267">
    <property type="entry name" value="STEAP_metalloreductase"/>
</dbReference>
<gene>
    <name evidence="3" type="ORF">V6624_17920</name>
</gene>
<keyword evidence="4" id="KW-1185">Reference proteome</keyword>
<dbReference type="Pfam" id="PF03807">
    <property type="entry name" value="F420_oxidored"/>
    <property type="match status" value="1"/>
</dbReference>
<reference evidence="3 4" key="1">
    <citation type="submission" date="2024-02" db="EMBL/GenBank/DDBJ databases">
        <title>complete genome of Flavobacterium ginsenosidimutans Str. YTB16.</title>
        <authorList>
            <person name="Wang Q."/>
        </authorList>
    </citation>
    <scope>NUCLEOTIDE SEQUENCE [LARGE SCALE GENOMIC DNA]</scope>
    <source>
        <strain evidence="3 4">YTB16</strain>
    </source>
</reference>
<sequence length="201" mass="22372">MKIGVIGISSLTLELACRASDAGYEVIINNPRGGNLIKEAIKKMEPNARIGTLEEAASAEIVLLFLAKDDLENVIQSLPDMSGKIVVHTSGLIFDPHLLLSGITNAMTYKITASLLPQAHVVKLFNPVETKQKQISALNKNKEDIFFIADHSDSRNQIRALLKKLHYLPIDLSTRFHLQKEINLKRFINPLAIKPFKNSHN</sequence>
<dbReference type="RefSeq" id="WP_338839604.1">
    <property type="nucleotide sequence ID" value="NZ_CP147988.1"/>
</dbReference>
<keyword evidence="1" id="KW-0560">Oxidoreductase</keyword>
<protein>
    <submittedName>
        <fullName evidence="3">NAD(P)-binding domain-containing protein</fullName>
    </submittedName>
</protein>
<dbReference type="Proteomes" id="UP001447857">
    <property type="component" value="Chromosome"/>
</dbReference>
<feature type="domain" description="Pyrroline-5-carboxylate reductase catalytic N-terminal" evidence="2">
    <location>
        <begin position="2"/>
        <end position="89"/>
    </location>
</feature>
<dbReference type="PANTHER" id="PTHR14239:SF0">
    <property type="entry name" value="F420-DEPENDENT NADP REDUCTASE"/>
    <property type="match status" value="1"/>
</dbReference>
<evidence type="ECO:0000313" key="4">
    <source>
        <dbReference type="Proteomes" id="UP001447857"/>
    </source>
</evidence>
<organism evidence="3 4">
    <name type="scientific">Flavobacterium ginsenosidimutans</name>
    <dbReference type="NCBI Taxonomy" id="687844"/>
    <lineage>
        <taxon>Bacteria</taxon>
        <taxon>Pseudomonadati</taxon>
        <taxon>Bacteroidota</taxon>
        <taxon>Flavobacteriia</taxon>
        <taxon>Flavobacteriales</taxon>
        <taxon>Flavobacteriaceae</taxon>
        <taxon>Flavobacterium</taxon>
    </lineage>
</organism>
<dbReference type="EMBL" id="CP147988">
    <property type="protein sequence ID" value="WXK48903.1"/>
    <property type="molecule type" value="Genomic_DNA"/>
</dbReference>
<dbReference type="InterPro" id="IPR028939">
    <property type="entry name" value="P5C_Rdtase_cat_N"/>
</dbReference>
<proteinExistence type="predicted"/>
<evidence type="ECO:0000256" key="1">
    <source>
        <dbReference type="ARBA" id="ARBA00023002"/>
    </source>
</evidence>